<dbReference type="EMBL" id="GBRH01204094">
    <property type="protein sequence ID" value="JAD93801.1"/>
    <property type="molecule type" value="Transcribed_RNA"/>
</dbReference>
<name>A0A0A9E190_ARUDO</name>
<proteinExistence type="predicted"/>
<reference evidence="1" key="2">
    <citation type="journal article" date="2015" name="Data Brief">
        <title>Shoot transcriptome of the giant reed, Arundo donax.</title>
        <authorList>
            <person name="Barrero R.A."/>
            <person name="Guerrero F.D."/>
            <person name="Moolhuijzen P."/>
            <person name="Goolsby J.A."/>
            <person name="Tidwell J."/>
            <person name="Bellgard S.E."/>
            <person name="Bellgard M.I."/>
        </authorList>
    </citation>
    <scope>NUCLEOTIDE SEQUENCE</scope>
    <source>
        <tissue evidence="1">Shoot tissue taken approximately 20 cm above the soil surface</tissue>
    </source>
</reference>
<organism evidence="1">
    <name type="scientific">Arundo donax</name>
    <name type="common">Giant reed</name>
    <name type="synonym">Donax arundinaceus</name>
    <dbReference type="NCBI Taxonomy" id="35708"/>
    <lineage>
        <taxon>Eukaryota</taxon>
        <taxon>Viridiplantae</taxon>
        <taxon>Streptophyta</taxon>
        <taxon>Embryophyta</taxon>
        <taxon>Tracheophyta</taxon>
        <taxon>Spermatophyta</taxon>
        <taxon>Magnoliopsida</taxon>
        <taxon>Liliopsida</taxon>
        <taxon>Poales</taxon>
        <taxon>Poaceae</taxon>
        <taxon>PACMAD clade</taxon>
        <taxon>Arundinoideae</taxon>
        <taxon>Arundineae</taxon>
        <taxon>Arundo</taxon>
    </lineage>
</organism>
<reference evidence="1" key="1">
    <citation type="submission" date="2014-09" db="EMBL/GenBank/DDBJ databases">
        <authorList>
            <person name="Magalhaes I.L.F."/>
            <person name="Oliveira U."/>
            <person name="Santos F.R."/>
            <person name="Vidigal T.H.D.A."/>
            <person name="Brescovit A.D."/>
            <person name="Santos A.J."/>
        </authorList>
    </citation>
    <scope>NUCLEOTIDE SEQUENCE</scope>
    <source>
        <tissue evidence="1">Shoot tissue taken approximately 20 cm above the soil surface</tissue>
    </source>
</reference>
<protein>
    <submittedName>
        <fullName evidence="1">Uncharacterized protein</fullName>
    </submittedName>
</protein>
<sequence length="63" mass="6967">MAYCVLKCFKSRIVCPSFCFPDTSSFMCLSSTNKASFLSRARDNSASALMSASLSCICERVHR</sequence>
<evidence type="ECO:0000313" key="1">
    <source>
        <dbReference type="EMBL" id="JAD93801.1"/>
    </source>
</evidence>
<accession>A0A0A9E190</accession>
<dbReference type="AlphaFoldDB" id="A0A0A9E190"/>